<dbReference type="Proteomes" id="UP000631653">
    <property type="component" value="Unassembled WGS sequence"/>
</dbReference>
<feature type="domain" description="FAD dependent oxidoreductase" evidence="2">
    <location>
        <begin position="34"/>
        <end position="386"/>
    </location>
</feature>
<dbReference type="RefSeq" id="WP_173570902.1">
    <property type="nucleotide sequence ID" value="NZ_WOSY01000014.1"/>
</dbReference>
<proteinExistence type="predicted"/>
<dbReference type="EMBL" id="WOSY01000014">
    <property type="protein sequence ID" value="NHN89568.1"/>
    <property type="molecule type" value="Genomic_DNA"/>
</dbReference>
<dbReference type="PANTHER" id="PTHR13847">
    <property type="entry name" value="SARCOSINE DEHYDROGENASE-RELATED"/>
    <property type="match status" value="1"/>
</dbReference>
<reference evidence="3 4" key="1">
    <citation type="journal article" date="2020" name="Int. J. Syst. Evol. Microbiol.">
        <title>Novel acetic acid bacteria from cider fermentations: Acetobacter conturbans sp. nov. and Acetobacter fallax sp. nov.</title>
        <authorList>
            <person name="Sombolestani A.S."/>
            <person name="Cleenwerck I."/>
            <person name="Cnockaert M."/>
            <person name="Borremans W."/>
            <person name="Wieme A.D."/>
            <person name="De Vuyst L."/>
            <person name="Vandamme P."/>
        </authorList>
    </citation>
    <scope>NUCLEOTIDE SEQUENCE [LARGE SCALE GENOMIC DNA]</scope>
    <source>
        <strain evidence="3 4">LMG 1627</strain>
    </source>
</reference>
<evidence type="ECO:0000259" key="2">
    <source>
        <dbReference type="Pfam" id="PF01266"/>
    </source>
</evidence>
<gene>
    <name evidence="3" type="ORF">GOB81_13190</name>
</gene>
<protein>
    <submittedName>
        <fullName evidence="3">FAD-dependent oxidoreductase</fullName>
    </submittedName>
</protein>
<dbReference type="Pfam" id="PF01266">
    <property type="entry name" value="DAO"/>
    <property type="match status" value="1"/>
</dbReference>
<name>A0ABX0K5D8_9PROT</name>
<dbReference type="InterPro" id="IPR036188">
    <property type="entry name" value="FAD/NAD-bd_sf"/>
</dbReference>
<keyword evidence="4" id="KW-1185">Reference proteome</keyword>
<dbReference type="InterPro" id="IPR006076">
    <property type="entry name" value="FAD-dep_OxRdtase"/>
</dbReference>
<dbReference type="SUPFAM" id="SSF51905">
    <property type="entry name" value="FAD/NAD(P)-binding domain"/>
    <property type="match status" value="1"/>
</dbReference>
<evidence type="ECO:0000256" key="1">
    <source>
        <dbReference type="ARBA" id="ARBA00023002"/>
    </source>
</evidence>
<accession>A0ABX0K5D8</accession>
<sequence>MTNVTQDRLSHGLWAQTAIPSPAMQSLENDSRVDVAVIGAGYTGLSAALYLASTGRDVAVLEANEPGFGGSGRNVGLVNAGLWMKPKDVIGALGNIHGQRILTMLGEGPQLVFDLVRHYGLDCEATPTGTLHCAPDKAGLKELQDREKQWQALGAPVRLLNAEETRRQTGSKLYRGALLDERAGIIQPLSYARGLASIAQLAGATLYGDAAVTNAVRENGFWRLQTSKATVTAKWLLVATNAYTVSPWSAIREELIHLPYFNIATRPLSDAEVAEIMPDRQGCWDTKEVLTSFRLDKGNRLIIGSVGALGQPCERQVHEAWARRSLTSIYPQLQNIRFESAWYGMIGMTSDSVPRLHRLGDQAIAVSGYNGRGISPGTVFGRCLARYICGEISDGDMPLPFTALETPLFRRERELMYSLGSTLVHAVGARISHNYH</sequence>
<dbReference type="PANTHER" id="PTHR13847:SF281">
    <property type="entry name" value="FAD DEPENDENT OXIDOREDUCTASE DOMAIN-CONTAINING PROTEIN"/>
    <property type="match status" value="1"/>
</dbReference>
<evidence type="ECO:0000313" key="3">
    <source>
        <dbReference type="EMBL" id="NHN89568.1"/>
    </source>
</evidence>
<evidence type="ECO:0000313" key="4">
    <source>
        <dbReference type="Proteomes" id="UP000631653"/>
    </source>
</evidence>
<dbReference type="Gene3D" id="3.50.50.60">
    <property type="entry name" value="FAD/NAD(P)-binding domain"/>
    <property type="match status" value="1"/>
</dbReference>
<dbReference type="Gene3D" id="3.30.9.10">
    <property type="entry name" value="D-Amino Acid Oxidase, subunit A, domain 2"/>
    <property type="match status" value="1"/>
</dbReference>
<comment type="caution">
    <text evidence="3">The sequence shown here is derived from an EMBL/GenBank/DDBJ whole genome shotgun (WGS) entry which is preliminary data.</text>
</comment>
<keyword evidence="1" id="KW-0560">Oxidoreductase</keyword>
<organism evidence="3 4">
    <name type="scientific">Acetobacter conturbans</name>
    <dbReference type="NCBI Taxonomy" id="1737472"/>
    <lineage>
        <taxon>Bacteria</taxon>
        <taxon>Pseudomonadati</taxon>
        <taxon>Pseudomonadota</taxon>
        <taxon>Alphaproteobacteria</taxon>
        <taxon>Acetobacterales</taxon>
        <taxon>Acetobacteraceae</taxon>
        <taxon>Acetobacter</taxon>
    </lineage>
</organism>